<dbReference type="GO" id="GO:0005886">
    <property type="term" value="C:plasma membrane"/>
    <property type="evidence" value="ECO:0007669"/>
    <property type="project" value="TreeGrafter"/>
</dbReference>
<dbReference type="InterPro" id="IPR050799">
    <property type="entry name" value="ZIP_Transporter"/>
</dbReference>
<dbReference type="Proteomes" id="UP000230750">
    <property type="component" value="Unassembled WGS sequence"/>
</dbReference>
<sequence length="443" mass="48077">MHRRDLVRSLAHRLLKRAMSGVGDDGHDHAHGGHAHEDHAHGDNHATETVPSNSKDVVTSLLDKQCYTAHQLFDIHGFNHSVGISRSEFPQICPSLIQQILSRACQFTVDHVDDGIAVATPEVWLYGMVSVLIISGCSIFSGLFLPCMSQNFYHNAVNTLVALAVAAMSGDALIHLLPMGHTHSHGVDRSGKCDQQDQDLEKMGSPKSPSSQNNDNPDVRRNGHPPTDDVTKQNGAYDSGLSDDQIMAEERPSTPQFVAGEKRHVFEETKDIEQGKAQRRWICFSKGPLPVMVIIGDGLHNFGDGLAIGAAFLAGIGPGLSTSLAVFCHELPHELGDIAILLKSGISLKWALVLNFVSALTCVAGLVVGFIVGVTLEARQWIFAVTAGTFLYIALADMLPQLLRFRDSDNPKLMFCLINIGFLCGMAIIVVIALYEDAILVKL</sequence>
<dbReference type="PANTHER" id="PTHR12191">
    <property type="entry name" value="SOLUTE CARRIER FAMILY 39"/>
    <property type="match status" value="1"/>
</dbReference>
<feature type="compositionally biased region" description="Basic and acidic residues" evidence="6">
    <location>
        <begin position="217"/>
        <end position="231"/>
    </location>
</feature>
<dbReference type="Pfam" id="PF02535">
    <property type="entry name" value="Zip"/>
    <property type="match status" value="1"/>
</dbReference>
<dbReference type="Pfam" id="PF21116">
    <property type="entry name" value="EF-hand_Zip"/>
    <property type="match status" value="1"/>
</dbReference>
<evidence type="ECO:0000313" key="9">
    <source>
        <dbReference type="EMBL" id="PIK41223.1"/>
    </source>
</evidence>
<organism evidence="9 10">
    <name type="scientific">Stichopus japonicus</name>
    <name type="common">Sea cucumber</name>
    <dbReference type="NCBI Taxonomy" id="307972"/>
    <lineage>
        <taxon>Eukaryota</taxon>
        <taxon>Metazoa</taxon>
        <taxon>Echinodermata</taxon>
        <taxon>Eleutherozoa</taxon>
        <taxon>Echinozoa</taxon>
        <taxon>Holothuroidea</taxon>
        <taxon>Aspidochirotacea</taxon>
        <taxon>Aspidochirotida</taxon>
        <taxon>Stichopodidae</taxon>
        <taxon>Apostichopus</taxon>
    </lineage>
</organism>
<feature type="region of interest" description="Disordered" evidence="6">
    <location>
        <begin position="21"/>
        <end position="51"/>
    </location>
</feature>
<dbReference type="GO" id="GO:0030003">
    <property type="term" value="P:intracellular monoatomic cation homeostasis"/>
    <property type="evidence" value="ECO:0007669"/>
    <property type="project" value="TreeGrafter"/>
</dbReference>
<evidence type="ECO:0000256" key="6">
    <source>
        <dbReference type="SAM" id="MobiDB-lite"/>
    </source>
</evidence>
<keyword evidence="5 7" id="KW-0472">Membrane</keyword>
<feature type="transmembrane region" description="Helical" evidence="7">
    <location>
        <begin position="123"/>
        <end position="145"/>
    </location>
</feature>
<evidence type="ECO:0000256" key="4">
    <source>
        <dbReference type="ARBA" id="ARBA00022989"/>
    </source>
</evidence>
<dbReference type="InterPro" id="IPR049406">
    <property type="entry name" value="ZIP4_12_EF-hand"/>
</dbReference>
<comment type="similarity">
    <text evidence="2">Belongs to the ZIP transporter (TC 2.A.5) family.</text>
</comment>
<evidence type="ECO:0000256" key="3">
    <source>
        <dbReference type="ARBA" id="ARBA00022692"/>
    </source>
</evidence>
<dbReference type="PANTHER" id="PTHR12191:SF30">
    <property type="entry name" value="ZINC TRANSPORTER ZIP4 N-TERMINAL DOMAIN-CONTAINING PROTEIN"/>
    <property type="match status" value="1"/>
</dbReference>
<gene>
    <name evidence="9" type="ORF">BSL78_21930</name>
</gene>
<feature type="compositionally biased region" description="Basic and acidic residues" evidence="6">
    <location>
        <begin position="185"/>
        <end position="204"/>
    </location>
</feature>
<comment type="caution">
    <text evidence="9">The sequence shown here is derived from an EMBL/GenBank/DDBJ whole genome shotgun (WGS) entry which is preliminary data.</text>
</comment>
<feature type="transmembrane region" description="Helical" evidence="7">
    <location>
        <begin position="350"/>
        <end position="375"/>
    </location>
</feature>
<evidence type="ECO:0000256" key="2">
    <source>
        <dbReference type="ARBA" id="ARBA00006939"/>
    </source>
</evidence>
<dbReference type="GO" id="GO:0071578">
    <property type="term" value="P:zinc ion import across plasma membrane"/>
    <property type="evidence" value="ECO:0007669"/>
    <property type="project" value="TreeGrafter"/>
</dbReference>
<dbReference type="GO" id="GO:0005385">
    <property type="term" value="F:zinc ion transmembrane transporter activity"/>
    <property type="evidence" value="ECO:0007669"/>
    <property type="project" value="TreeGrafter"/>
</dbReference>
<comment type="subcellular location">
    <subcellularLocation>
        <location evidence="1">Membrane</location>
        <topology evidence="1">Multi-pass membrane protein</topology>
    </subcellularLocation>
</comment>
<reference evidence="9 10" key="1">
    <citation type="journal article" date="2017" name="PLoS Biol.">
        <title>The sea cucumber genome provides insights into morphological evolution and visceral regeneration.</title>
        <authorList>
            <person name="Zhang X."/>
            <person name="Sun L."/>
            <person name="Yuan J."/>
            <person name="Sun Y."/>
            <person name="Gao Y."/>
            <person name="Zhang L."/>
            <person name="Li S."/>
            <person name="Dai H."/>
            <person name="Hamel J.F."/>
            <person name="Liu C."/>
            <person name="Yu Y."/>
            <person name="Liu S."/>
            <person name="Lin W."/>
            <person name="Guo K."/>
            <person name="Jin S."/>
            <person name="Xu P."/>
            <person name="Storey K.B."/>
            <person name="Huan P."/>
            <person name="Zhang T."/>
            <person name="Zhou Y."/>
            <person name="Zhang J."/>
            <person name="Lin C."/>
            <person name="Li X."/>
            <person name="Xing L."/>
            <person name="Huo D."/>
            <person name="Sun M."/>
            <person name="Wang L."/>
            <person name="Mercier A."/>
            <person name="Li F."/>
            <person name="Yang H."/>
            <person name="Xiang J."/>
        </authorList>
    </citation>
    <scope>NUCLEOTIDE SEQUENCE [LARGE SCALE GENOMIC DNA]</scope>
    <source>
        <strain evidence="9">Shaxun</strain>
        <tissue evidence="9">Muscle</tissue>
    </source>
</reference>
<feature type="transmembrane region" description="Helical" evidence="7">
    <location>
        <begin position="157"/>
        <end position="177"/>
    </location>
</feature>
<evidence type="ECO:0000259" key="8">
    <source>
        <dbReference type="Pfam" id="PF21116"/>
    </source>
</evidence>
<feature type="compositionally biased region" description="Polar residues" evidence="6">
    <location>
        <begin position="207"/>
        <end position="216"/>
    </location>
</feature>
<dbReference type="AlphaFoldDB" id="A0A2G8JZQ6"/>
<feature type="region of interest" description="Disordered" evidence="6">
    <location>
        <begin position="185"/>
        <end position="240"/>
    </location>
</feature>
<keyword evidence="4 7" id="KW-1133">Transmembrane helix</keyword>
<evidence type="ECO:0000256" key="1">
    <source>
        <dbReference type="ARBA" id="ARBA00004141"/>
    </source>
</evidence>
<dbReference type="OrthoDB" id="200954at2759"/>
<protein>
    <submittedName>
        <fullName evidence="9">Putative zinc transporter ZIP12</fullName>
    </submittedName>
</protein>
<dbReference type="GO" id="GO:0140410">
    <property type="term" value="F:monoatomic cation:bicarbonate symporter activity"/>
    <property type="evidence" value="ECO:0007669"/>
    <property type="project" value="TreeGrafter"/>
</dbReference>
<proteinExistence type="inferred from homology"/>
<name>A0A2G8JZQ6_STIJA</name>
<dbReference type="InterPro" id="IPR003689">
    <property type="entry name" value="ZIP"/>
</dbReference>
<feature type="transmembrane region" description="Helical" evidence="7">
    <location>
        <begin position="381"/>
        <end position="403"/>
    </location>
</feature>
<accession>A0A2G8JZQ6</accession>
<evidence type="ECO:0000256" key="5">
    <source>
        <dbReference type="ARBA" id="ARBA00023136"/>
    </source>
</evidence>
<feature type="domain" description="Zinc transporter ZIP4/12 EF-hand" evidence="8">
    <location>
        <begin position="21"/>
        <end position="104"/>
    </location>
</feature>
<keyword evidence="10" id="KW-1185">Reference proteome</keyword>
<keyword evidence="3 7" id="KW-0812">Transmembrane</keyword>
<feature type="transmembrane region" description="Helical" evidence="7">
    <location>
        <begin position="415"/>
        <end position="435"/>
    </location>
</feature>
<dbReference type="EMBL" id="MRZV01001039">
    <property type="protein sequence ID" value="PIK41223.1"/>
    <property type="molecule type" value="Genomic_DNA"/>
</dbReference>
<evidence type="ECO:0000313" key="10">
    <source>
        <dbReference type="Proteomes" id="UP000230750"/>
    </source>
</evidence>
<feature type="compositionally biased region" description="Basic and acidic residues" evidence="6">
    <location>
        <begin position="24"/>
        <end position="46"/>
    </location>
</feature>
<evidence type="ECO:0000256" key="7">
    <source>
        <dbReference type="SAM" id="Phobius"/>
    </source>
</evidence>
<dbReference type="STRING" id="307972.A0A2G8JZQ6"/>